<dbReference type="GO" id="GO:0005634">
    <property type="term" value="C:nucleus"/>
    <property type="evidence" value="ECO:0007669"/>
    <property type="project" value="UniProtKB-ARBA"/>
</dbReference>
<dbReference type="Gene3D" id="1.10.30.10">
    <property type="entry name" value="High mobility group box domain"/>
    <property type="match status" value="1"/>
</dbReference>
<accession>A0A1S3CUS1</accession>
<reference evidence="3" key="1">
    <citation type="submission" date="2025-08" db="UniProtKB">
        <authorList>
            <consortium name="RefSeq"/>
        </authorList>
    </citation>
    <scope>IDENTIFICATION</scope>
</reference>
<evidence type="ECO:0000313" key="3">
    <source>
        <dbReference type="RefSeq" id="XP_008468217.1"/>
    </source>
</evidence>
<sequence>MKYNRNPYINFYVQLIRQDEYKGQPASSVAKQAGEIWNSMTEQEKECYYQMAENASRSRGSKKLMNVKVKRETEMKSEYSDDVNTDGYESYEMGEKHSKGKRLSKADKRKRSAKKRFLFSSDESSSSLHSRARKMAKRERKESRKKAC</sequence>
<feature type="compositionally biased region" description="Basic residues" evidence="1">
    <location>
        <begin position="98"/>
        <end position="117"/>
    </location>
</feature>
<dbReference type="OrthoDB" id="7691468at2759"/>
<dbReference type="PaxDb" id="121845-A0A1S3CUS1"/>
<evidence type="ECO:0000313" key="2">
    <source>
        <dbReference type="Proteomes" id="UP000079169"/>
    </source>
</evidence>
<feature type="compositionally biased region" description="Basic residues" evidence="1">
    <location>
        <begin position="130"/>
        <end position="148"/>
    </location>
</feature>
<dbReference type="SUPFAM" id="SSF47095">
    <property type="entry name" value="HMG-box"/>
    <property type="match status" value="1"/>
</dbReference>
<organism evidence="2 3">
    <name type="scientific">Diaphorina citri</name>
    <name type="common">Asian citrus psyllid</name>
    <dbReference type="NCBI Taxonomy" id="121845"/>
    <lineage>
        <taxon>Eukaryota</taxon>
        <taxon>Metazoa</taxon>
        <taxon>Ecdysozoa</taxon>
        <taxon>Arthropoda</taxon>
        <taxon>Hexapoda</taxon>
        <taxon>Insecta</taxon>
        <taxon>Pterygota</taxon>
        <taxon>Neoptera</taxon>
        <taxon>Paraneoptera</taxon>
        <taxon>Hemiptera</taxon>
        <taxon>Sternorrhyncha</taxon>
        <taxon>Psylloidea</taxon>
        <taxon>Psyllidae</taxon>
        <taxon>Diaphorininae</taxon>
        <taxon>Diaphorina</taxon>
    </lineage>
</organism>
<dbReference type="GeneID" id="103505639"/>
<gene>
    <name evidence="3" type="primary">LOC103505639</name>
</gene>
<protein>
    <submittedName>
        <fullName evidence="3">High mobility group B protein 7-like</fullName>
    </submittedName>
</protein>
<name>A0A1S3CUS1_DIACI</name>
<dbReference type="AlphaFoldDB" id="A0A1S3CUS1"/>
<dbReference type="Proteomes" id="UP000079169">
    <property type="component" value="Unplaced"/>
</dbReference>
<evidence type="ECO:0000256" key="1">
    <source>
        <dbReference type="SAM" id="MobiDB-lite"/>
    </source>
</evidence>
<dbReference type="InterPro" id="IPR036910">
    <property type="entry name" value="HMG_box_dom_sf"/>
</dbReference>
<dbReference type="RefSeq" id="XP_008468217.1">
    <property type="nucleotide sequence ID" value="XM_008469995.3"/>
</dbReference>
<proteinExistence type="predicted"/>
<keyword evidence="2" id="KW-1185">Reference proteome</keyword>
<dbReference type="KEGG" id="dci:103505639"/>
<feature type="compositionally biased region" description="Low complexity" evidence="1">
    <location>
        <begin position="120"/>
        <end position="129"/>
    </location>
</feature>
<feature type="region of interest" description="Disordered" evidence="1">
    <location>
        <begin position="71"/>
        <end position="148"/>
    </location>
</feature>